<proteinExistence type="predicted"/>
<reference evidence="1" key="2">
    <citation type="submission" date="2023-10" db="EMBL/GenBank/DDBJ databases">
        <title>Rapid discrimination of Bifidobacterium longum Subspecies based on MALDI-TOF MS and Machine Learning.</title>
        <authorList>
            <person name="Chen J."/>
        </authorList>
    </citation>
    <scope>NUCLEOTIDE SEQUENCE</scope>
    <source>
        <strain evidence="1">YGMCC0039</strain>
    </source>
</reference>
<dbReference type="EMBL" id="CACRSV010000003">
    <property type="protein sequence ID" value="VYS76408.1"/>
    <property type="molecule type" value="Genomic_DNA"/>
</dbReference>
<dbReference type="EMBL" id="JAWLRA010000004">
    <property type="protein sequence ID" value="MDW3126040.1"/>
    <property type="molecule type" value="Genomic_DNA"/>
</dbReference>
<organism evidence="2">
    <name type="scientific">Bifidobacterium longum</name>
    <dbReference type="NCBI Taxonomy" id="216816"/>
    <lineage>
        <taxon>Bacteria</taxon>
        <taxon>Bacillati</taxon>
        <taxon>Actinomycetota</taxon>
        <taxon>Actinomycetes</taxon>
        <taxon>Bifidobacteriales</taxon>
        <taxon>Bifidobacteriaceae</taxon>
        <taxon>Bifidobacterium</taxon>
    </lineage>
</organism>
<dbReference type="InterPro" id="IPR036689">
    <property type="entry name" value="ESAT-6-like_sf"/>
</dbReference>
<dbReference type="SUPFAM" id="SSF140453">
    <property type="entry name" value="EsxAB dimer-like"/>
    <property type="match status" value="1"/>
</dbReference>
<accession>A0A6N2R783</accession>
<gene>
    <name evidence="2" type="ORF">BLLFYP82_00501</name>
    <name evidence="1" type="ORF">RS890_02715</name>
</gene>
<dbReference type="AlphaFoldDB" id="A0A6N2R783"/>
<evidence type="ECO:0000313" key="1">
    <source>
        <dbReference type="EMBL" id="MDW3126040.1"/>
    </source>
</evidence>
<name>A0A6N2R783_BIFLN</name>
<reference evidence="2" key="1">
    <citation type="submission" date="2019-11" db="EMBL/GenBank/DDBJ databases">
        <authorList>
            <person name="Feng L."/>
        </authorList>
    </citation>
    <scope>NUCLEOTIDE SEQUENCE</scope>
    <source>
        <strain evidence="2">BlongumLFYP82</strain>
    </source>
</reference>
<protein>
    <submittedName>
        <fullName evidence="2">Uncharacterized protein</fullName>
    </submittedName>
</protein>
<dbReference type="Gene3D" id="1.10.287.1060">
    <property type="entry name" value="ESAT-6-like"/>
    <property type="match status" value="1"/>
</dbReference>
<dbReference type="RefSeq" id="WP_144169352.1">
    <property type="nucleotide sequence ID" value="NZ_CACRSV010000003.1"/>
</dbReference>
<evidence type="ECO:0000313" key="2">
    <source>
        <dbReference type="EMBL" id="VYS76408.1"/>
    </source>
</evidence>
<dbReference type="Proteomes" id="UP001277803">
    <property type="component" value="Unassembled WGS sequence"/>
</dbReference>
<sequence length="364" mass="38166">MADSNDDNSGNDLQFGPIGIDFPDNLDDVERDLRFYQHVGEFADTKQLGKLADALGQDKGLTSTGDIANEVMKHYKYTDARGVAHTLDEFPIGDVAQRFSKAASDLDAEIRNSPLRSAARDLSETFSTGISRARMALSVVDFVSKHLFGVSIVDEWLKKPFFGDWDELQETAAKWDAMSAALSGVQGAIQEMSGSVNETSWSGASADKFVARNNAVGEVAGQGCQPCSEMSQALNALAQNAEDAFDLILDTIDEIISLLKLIAGELIIPGAGPVLVAVTAAAEVTQAIQWGMEIVTCLNNLYTAFSGFANCIGTMQQLVNVSEGVKMTFGNGSGNNNGGGDTGTVVLAGSGSSSAAGGGGGGAW</sequence>